<comment type="caution">
    <text evidence="1">The sequence shown here is derived from an EMBL/GenBank/DDBJ whole genome shotgun (WGS) entry which is preliminary data.</text>
</comment>
<accession>A0A855MM73</accession>
<name>A0A855MM73_9GAMM</name>
<evidence type="ECO:0000313" key="1">
    <source>
        <dbReference type="EMBL" id="POY50388.1"/>
    </source>
</evidence>
<sequence>MEGEIDIVSLRQCDDDVGIQAVAADLCRFAPGVIPAASQQPSMGGSGTVSALKKQRKCLPQLNILTHLDHIPAGNVDRIFKEAAGRFLKACQTFVIFKAFAGTPSRSP</sequence>
<reference evidence="1" key="1">
    <citation type="submission" date="2017-12" db="EMBL/GenBank/DDBJ databases">
        <title>First report on the novel genomospecies/subspecies of Pectobacterium carotovorum in Russia.</title>
        <authorList>
            <person name="Shirshikov F.V."/>
            <person name="Miroshnikov K."/>
            <person name="Toshakov S.V."/>
            <person name="Kabanova A.P."/>
            <person name="Barannik A.P."/>
            <person name="Shneider M."/>
            <person name="Ignatov A.N."/>
            <person name="Miroshnikov K.A."/>
        </authorList>
    </citation>
    <scope>NUCLEOTIDE SEQUENCE [LARGE SCALE GENOMIC DNA]</scope>
    <source>
        <strain evidence="1">F131</strain>
    </source>
</reference>
<organism evidence="1">
    <name type="scientific">Pectobacterium versatile</name>
    <dbReference type="NCBI Taxonomy" id="2488639"/>
    <lineage>
        <taxon>Bacteria</taxon>
        <taxon>Pseudomonadati</taxon>
        <taxon>Pseudomonadota</taxon>
        <taxon>Gammaproteobacteria</taxon>
        <taxon>Enterobacterales</taxon>
        <taxon>Pectobacteriaceae</taxon>
        <taxon>Pectobacterium</taxon>
    </lineage>
</organism>
<dbReference type="EMBL" id="PDVW01000008">
    <property type="protein sequence ID" value="POY50388.1"/>
    <property type="molecule type" value="Genomic_DNA"/>
</dbReference>
<proteinExistence type="predicted"/>
<gene>
    <name evidence="1" type="ORF">F131LOC_01939</name>
</gene>
<protein>
    <submittedName>
        <fullName evidence="1">Uncharacterized protein</fullName>
    </submittedName>
</protein>
<dbReference type="AlphaFoldDB" id="A0A855MM73"/>